<dbReference type="Proteomes" id="UP000886883">
    <property type="component" value="Unassembled WGS sequence"/>
</dbReference>
<dbReference type="PANTHER" id="PTHR37811:SF2">
    <property type="entry name" value="ABM DOMAIN-CONTAINING PROTEIN"/>
    <property type="match status" value="1"/>
</dbReference>
<dbReference type="Gene3D" id="3.30.70.100">
    <property type="match status" value="1"/>
</dbReference>
<dbReference type="Pfam" id="PF03992">
    <property type="entry name" value="ABM"/>
    <property type="match status" value="1"/>
</dbReference>
<dbReference type="InterPro" id="IPR011008">
    <property type="entry name" value="Dimeric_a/b-barrel"/>
</dbReference>
<protein>
    <submittedName>
        <fullName evidence="2">Antibiotic biosynthesis monooxygenase</fullName>
    </submittedName>
</protein>
<dbReference type="AlphaFoldDB" id="A0A9D2MSH4"/>
<accession>A0A9D2MSH4</accession>
<evidence type="ECO:0000313" key="2">
    <source>
        <dbReference type="EMBL" id="HJB92057.1"/>
    </source>
</evidence>
<dbReference type="PANTHER" id="PTHR37811">
    <property type="entry name" value="BLL5343 PROTEIN"/>
    <property type="match status" value="1"/>
</dbReference>
<dbReference type="InterPro" id="IPR007138">
    <property type="entry name" value="ABM_dom"/>
</dbReference>
<reference evidence="2" key="1">
    <citation type="journal article" date="2021" name="PeerJ">
        <title>Extensive microbial diversity within the chicken gut microbiome revealed by metagenomics and culture.</title>
        <authorList>
            <person name="Gilroy R."/>
            <person name="Ravi A."/>
            <person name="Getino M."/>
            <person name="Pursley I."/>
            <person name="Horton D.L."/>
            <person name="Alikhan N.F."/>
            <person name="Baker D."/>
            <person name="Gharbi K."/>
            <person name="Hall N."/>
            <person name="Watson M."/>
            <person name="Adriaenssens E.M."/>
            <person name="Foster-Nyarko E."/>
            <person name="Jarju S."/>
            <person name="Secka A."/>
            <person name="Antonio M."/>
            <person name="Oren A."/>
            <person name="Chaudhuri R.R."/>
            <person name="La Ragione R."/>
            <person name="Hildebrand F."/>
            <person name="Pallen M.J."/>
        </authorList>
    </citation>
    <scope>NUCLEOTIDE SEQUENCE</scope>
    <source>
        <strain evidence="2">USAMLcec3-2134</strain>
    </source>
</reference>
<keyword evidence="2" id="KW-0560">Oxidoreductase</keyword>
<dbReference type="EMBL" id="DWXE01000043">
    <property type="protein sequence ID" value="HJB92057.1"/>
    <property type="molecule type" value="Genomic_DNA"/>
</dbReference>
<keyword evidence="2" id="KW-0503">Monooxygenase</keyword>
<proteinExistence type="predicted"/>
<dbReference type="InterPro" id="IPR052936">
    <property type="entry name" value="Jasmonate_Hydroxylase-like"/>
</dbReference>
<organism evidence="2 3">
    <name type="scientific">Candidatus Eisenbergiella merdigallinarum</name>
    <dbReference type="NCBI Taxonomy" id="2838552"/>
    <lineage>
        <taxon>Bacteria</taxon>
        <taxon>Bacillati</taxon>
        <taxon>Bacillota</taxon>
        <taxon>Clostridia</taxon>
        <taxon>Lachnospirales</taxon>
        <taxon>Lachnospiraceae</taxon>
        <taxon>Eisenbergiella</taxon>
    </lineage>
</organism>
<dbReference type="GO" id="GO:0004497">
    <property type="term" value="F:monooxygenase activity"/>
    <property type="evidence" value="ECO:0007669"/>
    <property type="project" value="UniProtKB-KW"/>
</dbReference>
<name>A0A9D2MSH4_9FIRM</name>
<sequence>MANIVVLFEVKPTEAGMKRYLDLAAMLKPMLAGFEGFIRAERFSSLNEEGKLLSMNVWTDENAVGRWRNVMQHRMSQKEGREKLFESYKITVCSEIRSYTDTDRERAPQDSNRYFDVEG</sequence>
<dbReference type="SUPFAM" id="SSF54909">
    <property type="entry name" value="Dimeric alpha+beta barrel"/>
    <property type="match status" value="1"/>
</dbReference>
<evidence type="ECO:0000259" key="1">
    <source>
        <dbReference type="Pfam" id="PF03992"/>
    </source>
</evidence>
<comment type="caution">
    <text evidence="2">The sequence shown here is derived from an EMBL/GenBank/DDBJ whole genome shotgun (WGS) entry which is preliminary data.</text>
</comment>
<feature type="domain" description="ABM" evidence="1">
    <location>
        <begin position="4"/>
        <end position="74"/>
    </location>
</feature>
<evidence type="ECO:0000313" key="3">
    <source>
        <dbReference type="Proteomes" id="UP000886883"/>
    </source>
</evidence>
<gene>
    <name evidence="2" type="ORF">H9763_11420</name>
</gene>
<reference evidence="2" key="2">
    <citation type="submission" date="2021-04" db="EMBL/GenBank/DDBJ databases">
        <authorList>
            <person name="Gilroy R."/>
        </authorList>
    </citation>
    <scope>NUCLEOTIDE SEQUENCE</scope>
    <source>
        <strain evidence="2">USAMLcec3-2134</strain>
    </source>
</reference>